<protein>
    <recommendedName>
        <fullName evidence="3">C2H2-type domain-containing protein</fullName>
    </recommendedName>
</protein>
<dbReference type="SMART" id="SM00355">
    <property type="entry name" value="ZnF_C2H2"/>
    <property type="match status" value="2"/>
</dbReference>
<evidence type="ECO:0000256" key="2">
    <source>
        <dbReference type="SAM" id="MobiDB-lite"/>
    </source>
</evidence>
<feature type="compositionally biased region" description="Basic and acidic residues" evidence="2">
    <location>
        <begin position="132"/>
        <end position="142"/>
    </location>
</feature>
<dbReference type="InterPro" id="IPR013087">
    <property type="entry name" value="Znf_C2H2_type"/>
</dbReference>
<keyword evidence="1" id="KW-0863">Zinc-finger</keyword>
<reference evidence="4" key="1">
    <citation type="submission" date="2015-11" db="EMBL/GenBank/DDBJ databases">
        <title>De novo transcriptome assembly of four potential Pierce s Disease insect vectors from Arizona vineyards.</title>
        <authorList>
            <person name="Tassone E.E."/>
        </authorList>
    </citation>
    <scope>NUCLEOTIDE SEQUENCE</scope>
</reference>
<dbReference type="InterPro" id="IPR036236">
    <property type="entry name" value="Znf_C2H2_sf"/>
</dbReference>
<dbReference type="AlphaFoldDB" id="A0A1B6HIX1"/>
<dbReference type="Gene3D" id="3.30.160.60">
    <property type="entry name" value="Classic Zinc Finger"/>
    <property type="match status" value="1"/>
</dbReference>
<keyword evidence="1" id="KW-0479">Metal-binding</keyword>
<accession>A0A1B6HIX1</accession>
<evidence type="ECO:0000256" key="1">
    <source>
        <dbReference type="PROSITE-ProRule" id="PRU00042"/>
    </source>
</evidence>
<feature type="compositionally biased region" description="Basic and acidic residues" evidence="2">
    <location>
        <begin position="149"/>
        <end position="170"/>
    </location>
</feature>
<feature type="compositionally biased region" description="Polar residues" evidence="2">
    <location>
        <begin position="120"/>
        <end position="131"/>
    </location>
</feature>
<dbReference type="EMBL" id="GECU01033043">
    <property type="protein sequence ID" value="JAS74663.1"/>
    <property type="molecule type" value="Transcribed_RNA"/>
</dbReference>
<dbReference type="SUPFAM" id="SSF57667">
    <property type="entry name" value="beta-beta-alpha zinc fingers"/>
    <property type="match status" value="1"/>
</dbReference>
<organism evidence="4">
    <name type="scientific">Homalodisca liturata</name>
    <dbReference type="NCBI Taxonomy" id="320908"/>
    <lineage>
        <taxon>Eukaryota</taxon>
        <taxon>Metazoa</taxon>
        <taxon>Ecdysozoa</taxon>
        <taxon>Arthropoda</taxon>
        <taxon>Hexapoda</taxon>
        <taxon>Insecta</taxon>
        <taxon>Pterygota</taxon>
        <taxon>Neoptera</taxon>
        <taxon>Paraneoptera</taxon>
        <taxon>Hemiptera</taxon>
        <taxon>Auchenorrhyncha</taxon>
        <taxon>Membracoidea</taxon>
        <taxon>Cicadellidae</taxon>
        <taxon>Cicadellinae</taxon>
        <taxon>Proconiini</taxon>
        <taxon>Homalodisca</taxon>
    </lineage>
</organism>
<dbReference type="PROSITE" id="PS50157">
    <property type="entry name" value="ZINC_FINGER_C2H2_2"/>
    <property type="match status" value="1"/>
</dbReference>
<evidence type="ECO:0000313" key="4">
    <source>
        <dbReference type="EMBL" id="JAS74663.1"/>
    </source>
</evidence>
<evidence type="ECO:0000259" key="3">
    <source>
        <dbReference type="PROSITE" id="PS50157"/>
    </source>
</evidence>
<name>A0A1B6HIX1_9HEMI</name>
<dbReference type="GO" id="GO:0008270">
    <property type="term" value="F:zinc ion binding"/>
    <property type="evidence" value="ECO:0007669"/>
    <property type="project" value="UniProtKB-KW"/>
</dbReference>
<feature type="domain" description="C2H2-type" evidence="3">
    <location>
        <begin position="54"/>
        <end position="77"/>
    </location>
</feature>
<feature type="region of interest" description="Disordered" evidence="2">
    <location>
        <begin position="120"/>
        <end position="213"/>
    </location>
</feature>
<feature type="compositionally biased region" description="Basic residues" evidence="2">
    <location>
        <begin position="188"/>
        <end position="197"/>
    </location>
</feature>
<sequence length="222" mass="24374">AAQEAVSAHRDSQGEGQSGNSRKAFKCDGCKKTFKSKKLCVKHMANACDRISSLKCSHCGFVTNRGETLKKHVRRSHRELSNTVTGVEDLGNEARNNGSIGIPCSQQDCGLIVGKCGHSSGSADENGNESAHGNHEEVEKDGGQLNDSQKIEMVDETRGKMTTKDTTKVKENRKKKARSKDDSSGRVDKRKVKRIRQSAKPNFHQPGNFEMRNPAENCLFSV</sequence>
<proteinExistence type="predicted"/>
<feature type="non-terminal residue" evidence="4">
    <location>
        <position position="1"/>
    </location>
</feature>
<gene>
    <name evidence="4" type="ORF">g.8209</name>
</gene>
<feature type="region of interest" description="Disordered" evidence="2">
    <location>
        <begin position="1"/>
        <end position="23"/>
    </location>
</feature>
<keyword evidence="1" id="KW-0862">Zinc</keyword>